<proteinExistence type="inferred from homology"/>
<feature type="active site" description="Schiff-base intermediate with substrate" evidence="12 14">
    <location>
        <position position="165"/>
    </location>
</feature>
<protein>
    <recommendedName>
        <fullName evidence="4 12">4-hydroxy-tetrahydrodipicolinate synthase</fullName>
        <shortName evidence="12">HTPA synthase</shortName>
        <ecNumber evidence="4 12">4.3.3.7</ecNumber>
    </recommendedName>
</protein>
<dbReference type="InterPro" id="IPR002220">
    <property type="entry name" value="DapA-like"/>
</dbReference>
<organism evidence="17 18">
    <name type="scientific">Candidatus Electronema aureum</name>
    <dbReference type="NCBI Taxonomy" id="2005002"/>
    <lineage>
        <taxon>Bacteria</taxon>
        <taxon>Pseudomonadati</taxon>
        <taxon>Thermodesulfobacteriota</taxon>
        <taxon>Desulfobulbia</taxon>
        <taxon>Desulfobulbales</taxon>
        <taxon>Desulfobulbaceae</taxon>
        <taxon>Candidatus Electronema</taxon>
    </lineage>
</organism>
<evidence type="ECO:0000256" key="2">
    <source>
        <dbReference type="ARBA" id="ARBA00005120"/>
    </source>
</evidence>
<evidence type="ECO:0000256" key="13">
    <source>
        <dbReference type="PIRNR" id="PIRNR001365"/>
    </source>
</evidence>
<feature type="site" description="L-lysine inhibitor binding; via carbonyl oxygen" evidence="16">
    <location>
        <position position="53"/>
    </location>
</feature>
<evidence type="ECO:0000256" key="14">
    <source>
        <dbReference type="PIRSR" id="PIRSR001365-1"/>
    </source>
</evidence>
<dbReference type="PRINTS" id="PR00146">
    <property type="entry name" value="DHPICSNTHASE"/>
</dbReference>
<comment type="catalytic activity">
    <reaction evidence="11 12">
        <text>L-aspartate 4-semialdehyde + pyruvate = (2S,4S)-4-hydroxy-2,3,4,5-tetrahydrodipicolinate + H2O + H(+)</text>
        <dbReference type="Rhea" id="RHEA:34171"/>
        <dbReference type="ChEBI" id="CHEBI:15361"/>
        <dbReference type="ChEBI" id="CHEBI:15377"/>
        <dbReference type="ChEBI" id="CHEBI:15378"/>
        <dbReference type="ChEBI" id="CHEBI:67139"/>
        <dbReference type="ChEBI" id="CHEBI:537519"/>
        <dbReference type="EC" id="4.3.3.7"/>
    </reaction>
</comment>
<keyword evidence="5 12" id="KW-0963">Cytoplasm</keyword>
<evidence type="ECO:0000256" key="1">
    <source>
        <dbReference type="ARBA" id="ARBA00003294"/>
    </source>
</evidence>
<evidence type="ECO:0000256" key="5">
    <source>
        <dbReference type="ARBA" id="ARBA00022490"/>
    </source>
</evidence>
<dbReference type="HAMAP" id="MF_00418">
    <property type="entry name" value="DapA"/>
    <property type="match status" value="1"/>
</dbReference>
<dbReference type="InterPro" id="IPR013785">
    <property type="entry name" value="Aldolase_TIM"/>
</dbReference>
<evidence type="ECO:0000256" key="4">
    <source>
        <dbReference type="ARBA" id="ARBA00012086"/>
    </source>
</evidence>
<dbReference type="PROSITE" id="PS00666">
    <property type="entry name" value="DHDPS_2"/>
    <property type="match status" value="1"/>
</dbReference>
<comment type="caution">
    <text evidence="12">Was originally thought to be a dihydrodipicolinate synthase (DHDPS), catalyzing the condensation of (S)-aspartate-beta-semialdehyde [(S)-ASA] and pyruvate to dihydrodipicolinate (DHDP). However, it was shown in E.coli that the product of the enzymatic reaction is not dihydrodipicolinate but in fact (4S)-4-hydroxy-2,3,4,5-tetrahydro-(2S)-dipicolinic acid (HTPA), and that the consecutive dehydration reaction leading to DHDP is not spontaneous but catalyzed by DapB.</text>
</comment>
<evidence type="ECO:0000256" key="3">
    <source>
        <dbReference type="ARBA" id="ARBA00007592"/>
    </source>
</evidence>
<evidence type="ECO:0000256" key="9">
    <source>
        <dbReference type="ARBA" id="ARBA00023239"/>
    </source>
</evidence>
<keyword evidence="8 12" id="KW-0457">Lysine biosynthesis</keyword>
<evidence type="ECO:0000256" key="7">
    <source>
        <dbReference type="ARBA" id="ARBA00022915"/>
    </source>
</evidence>
<dbReference type="InterPro" id="IPR020625">
    <property type="entry name" value="Schiff_base-form_aldolases_AS"/>
</dbReference>
<dbReference type="SUPFAM" id="SSF51569">
    <property type="entry name" value="Aldolase"/>
    <property type="match status" value="1"/>
</dbReference>
<feature type="site" description="L-lysine inhibitor binding" evidence="16">
    <location>
        <position position="84"/>
    </location>
</feature>
<feature type="binding site" evidence="12 15">
    <location>
        <position position="49"/>
    </location>
    <ligand>
        <name>pyruvate</name>
        <dbReference type="ChEBI" id="CHEBI:15361"/>
    </ligand>
</feature>
<dbReference type="Gene3D" id="3.20.20.70">
    <property type="entry name" value="Aldolase class I"/>
    <property type="match status" value="1"/>
</dbReference>
<evidence type="ECO:0000313" key="18">
    <source>
        <dbReference type="Proteomes" id="UP000316238"/>
    </source>
</evidence>
<feature type="site" description="Part of a proton relay during catalysis" evidence="12 16">
    <location>
        <position position="48"/>
    </location>
</feature>
<dbReference type="GO" id="GO:0009089">
    <property type="term" value="P:lysine biosynthetic process via diaminopimelate"/>
    <property type="evidence" value="ECO:0007669"/>
    <property type="project" value="UniProtKB-UniRule"/>
</dbReference>
<gene>
    <name evidence="12" type="primary">dapA</name>
    <name evidence="17" type="ORF">CDV28_11339</name>
</gene>
<dbReference type="SMART" id="SM01130">
    <property type="entry name" value="DHDPS"/>
    <property type="match status" value="1"/>
</dbReference>
<keyword evidence="18" id="KW-1185">Reference proteome</keyword>
<dbReference type="PIRSF" id="PIRSF001365">
    <property type="entry name" value="DHDPS"/>
    <property type="match status" value="1"/>
</dbReference>
<evidence type="ECO:0000256" key="8">
    <source>
        <dbReference type="ARBA" id="ARBA00023154"/>
    </source>
</evidence>
<evidence type="ECO:0000313" key="17">
    <source>
        <dbReference type="EMBL" id="TAA75011.1"/>
    </source>
</evidence>
<comment type="subcellular location">
    <subcellularLocation>
        <location evidence="12">Cytoplasm</location>
    </subcellularLocation>
</comment>
<comment type="pathway">
    <text evidence="2 12">Amino-acid biosynthesis; L-lysine biosynthesis via DAP pathway; (S)-tetrahydrodipicolinate from L-aspartate: step 3/4.</text>
</comment>
<dbReference type="PANTHER" id="PTHR12128">
    <property type="entry name" value="DIHYDRODIPICOLINATE SYNTHASE"/>
    <property type="match status" value="1"/>
</dbReference>
<dbReference type="PANTHER" id="PTHR12128:SF66">
    <property type="entry name" value="4-HYDROXY-2-OXOGLUTARATE ALDOLASE, MITOCHONDRIAL"/>
    <property type="match status" value="1"/>
</dbReference>
<dbReference type="EC" id="4.3.3.7" evidence="4 12"/>
<keyword evidence="7 12" id="KW-0220">Diaminopimelate biosynthesis</keyword>
<dbReference type="PROSITE" id="PS00665">
    <property type="entry name" value="DHDPS_1"/>
    <property type="match status" value="1"/>
</dbReference>
<feature type="binding site" evidence="12 15">
    <location>
        <position position="207"/>
    </location>
    <ligand>
        <name>pyruvate</name>
        <dbReference type="ChEBI" id="CHEBI:15361"/>
    </ligand>
</feature>
<dbReference type="GO" id="GO:0008840">
    <property type="term" value="F:4-hydroxy-tetrahydrodipicolinate synthase activity"/>
    <property type="evidence" value="ECO:0007669"/>
    <property type="project" value="UniProtKB-UniRule"/>
</dbReference>
<sequence>MTAAQRIQGAITAIVTPMRDGRVDEESLVNLINFQIDNGIHGLVPCGTTGESATLSFAEHKRVIELTVKTVAGRVPVIAGTGANNTLEAIELTESAKDSGADAVLSVVPYYNKPSQEGLYRHFKAITETVDIPVVLYNVPGRTVTNMAPATVARLAELPNVIGIKEACGCLNQISEIIRICPKDFIVLSGDDFTSMPTVLIGGNGVISVTSNVAPKAMAELMEAALRGDLAKAKEIHYKFFPLMGTMFCYPSPAPAKKAVHLIGKIASPEVRLPMTEMDEPSLNKLTAEMKKVGLI</sequence>
<feature type="site" description="Part of a proton relay during catalysis" evidence="12 16">
    <location>
        <position position="111"/>
    </location>
</feature>
<dbReference type="InterPro" id="IPR020624">
    <property type="entry name" value="Schiff_base-form_aldolases_CS"/>
</dbReference>
<evidence type="ECO:0000256" key="16">
    <source>
        <dbReference type="PIRSR" id="PIRSR001365-3"/>
    </source>
</evidence>
<keyword evidence="9 12" id="KW-0456">Lyase</keyword>
<feature type="active site" description="Proton donor/acceptor" evidence="12 14">
    <location>
        <position position="137"/>
    </location>
</feature>
<dbReference type="GO" id="GO:0005829">
    <property type="term" value="C:cytosol"/>
    <property type="evidence" value="ECO:0007669"/>
    <property type="project" value="TreeGrafter"/>
</dbReference>
<keyword evidence="10 12" id="KW-0704">Schiff base</keyword>
<dbReference type="InterPro" id="IPR005263">
    <property type="entry name" value="DapA"/>
</dbReference>
<dbReference type="UniPathway" id="UPA00034">
    <property type="reaction ID" value="UER00017"/>
</dbReference>
<dbReference type="GO" id="GO:0019877">
    <property type="term" value="P:diaminopimelate biosynthetic process"/>
    <property type="evidence" value="ECO:0007669"/>
    <property type="project" value="UniProtKB-UniRule"/>
</dbReference>
<reference evidence="17" key="1">
    <citation type="submission" date="2017-07" db="EMBL/GenBank/DDBJ databases">
        <title>The cable genome - Insights into the physiology and evolution of filamentous bacteria capable of sulfide oxidation via long distance electron transfer.</title>
        <authorList>
            <person name="Thorup C."/>
            <person name="Bjerg J.T."/>
            <person name="Schreiber L."/>
            <person name="Nielsen L.P."/>
            <person name="Kjeldsen K.U."/>
            <person name="Boesen T."/>
            <person name="Boggild A."/>
            <person name="Meysman F."/>
            <person name="Geelhoed J."/>
            <person name="Schramm A."/>
        </authorList>
    </citation>
    <scope>NUCLEOTIDE SEQUENCE [LARGE SCALE GENOMIC DNA]</scope>
    <source>
        <strain evidence="17">GS</strain>
    </source>
</reference>
<dbReference type="CDD" id="cd00950">
    <property type="entry name" value="DHDPS"/>
    <property type="match status" value="1"/>
</dbReference>
<keyword evidence="6 12" id="KW-0028">Amino-acid biosynthesis</keyword>
<dbReference type="AlphaFoldDB" id="A0A521G2D2"/>
<comment type="function">
    <text evidence="1 12">Catalyzes the condensation of (S)-aspartate-beta-semialdehyde [(S)-ASA] and pyruvate to 4-hydroxy-tetrahydrodipicolinate (HTPA).</text>
</comment>
<dbReference type="EMBL" id="NQJD01000013">
    <property type="protein sequence ID" value="TAA75011.1"/>
    <property type="molecule type" value="Genomic_DNA"/>
</dbReference>
<dbReference type="NCBIfam" id="TIGR00674">
    <property type="entry name" value="dapA"/>
    <property type="match status" value="1"/>
</dbReference>
<comment type="caution">
    <text evidence="17">The sequence shown here is derived from an EMBL/GenBank/DDBJ whole genome shotgun (WGS) entry which is preliminary data.</text>
</comment>
<dbReference type="Proteomes" id="UP000316238">
    <property type="component" value="Unassembled WGS sequence"/>
</dbReference>
<evidence type="ECO:0000256" key="12">
    <source>
        <dbReference type="HAMAP-Rule" id="MF_00418"/>
    </source>
</evidence>
<name>A0A521G2D2_9BACT</name>
<accession>A0A521G2D2</accession>
<evidence type="ECO:0000256" key="15">
    <source>
        <dbReference type="PIRSR" id="PIRSR001365-2"/>
    </source>
</evidence>
<feature type="site" description="L-lysine inhibitor binding" evidence="16">
    <location>
        <position position="88"/>
    </location>
</feature>
<evidence type="ECO:0000256" key="11">
    <source>
        <dbReference type="ARBA" id="ARBA00047836"/>
    </source>
</evidence>
<evidence type="ECO:0000256" key="10">
    <source>
        <dbReference type="ARBA" id="ARBA00023270"/>
    </source>
</evidence>
<dbReference type="Pfam" id="PF00701">
    <property type="entry name" value="DHDPS"/>
    <property type="match status" value="1"/>
</dbReference>
<comment type="similarity">
    <text evidence="3 12 13">Belongs to the DapA family.</text>
</comment>
<feature type="site" description="L-lysine inhibitor binding" evidence="16">
    <location>
        <position position="110"/>
    </location>
</feature>
<comment type="subunit">
    <text evidence="12">Homotetramer; dimer of dimers.</text>
</comment>
<evidence type="ECO:0000256" key="6">
    <source>
        <dbReference type="ARBA" id="ARBA00022605"/>
    </source>
</evidence>